<dbReference type="GO" id="GO:0006226">
    <property type="term" value="P:dUMP biosynthetic process"/>
    <property type="evidence" value="ECO:0007669"/>
    <property type="project" value="UniProtKB-UniRule"/>
</dbReference>
<name>A0AAX2GZ27_9FLAO</name>
<reference evidence="9 10" key="1">
    <citation type="submission" date="2017-06" db="EMBL/GenBank/DDBJ databases">
        <authorList>
            <consortium name="Pathogen Informatics"/>
        </authorList>
    </citation>
    <scope>NUCLEOTIDE SEQUENCE [LARGE SCALE GENOMIC DNA]</scope>
    <source>
        <strain evidence="9 10">NCTC12947</strain>
    </source>
</reference>
<organism evidence="9 10">
    <name type="scientific">Capnocytophaga haemolytica</name>
    <dbReference type="NCBI Taxonomy" id="45243"/>
    <lineage>
        <taxon>Bacteria</taxon>
        <taxon>Pseudomonadati</taxon>
        <taxon>Bacteroidota</taxon>
        <taxon>Flavobacteriia</taxon>
        <taxon>Flavobacteriales</taxon>
        <taxon>Flavobacteriaceae</taxon>
        <taxon>Capnocytophaga</taxon>
    </lineage>
</organism>
<gene>
    <name evidence="7 9" type="primary">dut</name>
    <name evidence="9" type="ORF">SAMEA44541418_01550</name>
</gene>
<dbReference type="EC" id="3.6.1.23" evidence="7"/>
<dbReference type="PANTHER" id="PTHR11241:SF0">
    <property type="entry name" value="DEOXYURIDINE 5'-TRIPHOSPHATE NUCLEOTIDOHYDROLASE"/>
    <property type="match status" value="1"/>
</dbReference>
<proteinExistence type="inferred from homology"/>
<comment type="function">
    <text evidence="7">This enzyme is involved in nucleotide metabolism: it produces dUMP, the immediate precursor of thymidine nucleotides and it decreases the intracellular concentration of dUTP so that uracil cannot be incorporated into DNA.</text>
</comment>
<evidence type="ECO:0000256" key="5">
    <source>
        <dbReference type="ARBA" id="ARBA00023080"/>
    </source>
</evidence>
<dbReference type="EMBL" id="LT906449">
    <property type="protein sequence ID" value="SNV12333.1"/>
    <property type="molecule type" value="Genomic_DNA"/>
</dbReference>
<evidence type="ECO:0000256" key="3">
    <source>
        <dbReference type="ARBA" id="ARBA00022801"/>
    </source>
</evidence>
<comment type="caution">
    <text evidence="7">Lacks conserved residue(s) required for the propagation of feature annotation.</text>
</comment>
<comment type="pathway">
    <text evidence="7">Pyrimidine metabolism; dUMP biosynthesis; dUMP from dCTP (dUTP route): step 2/2.</text>
</comment>
<dbReference type="SUPFAM" id="SSF51283">
    <property type="entry name" value="dUTPase-like"/>
    <property type="match status" value="1"/>
</dbReference>
<accession>A0AAX2GZ27</accession>
<comment type="catalytic activity">
    <reaction evidence="6 7">
        <text>dUTP + H2O = dUMP + diphosphate + H(+)</text>
        <dbReference type="Rhea" id="RHEA:10248"/>
        <dbReference type="ChEBI" id="CHEBI:15377"/>
        <dbReference type="ChEBI" id="CHEBI:15378"/>
        <dbReference type="ChEBI" id="CHEBI:33019"/>
        <dbReference type="ChEBI" id="CHEBI:61555"/>
        <dbReference type="ChEBI" id="CHEBI:246422"/>
        <dbReference type="EC" id="3.6.1.23"/>
    </reaction>
</comment>
<keyword evidence="2 7" id="KW-0479">Metal-binding</keyword>
<sequence length="153" mass="16569">MHFQNILLSMIVKIKNESGLALPAYQTEDAAGVDLRAHITAAVVLKPLERALIPTGLFLEIPKGYEAQVRPRSGLALKHGITVLNTPGTIDADYRGEIKVLLVNLSSEAFTIESGERIAQMVFAHYEKATFEEVETLSDTVRGTGGYGSTGVK</sequence>
<evidence type="ECO:0000256" key="1">
    <source>
        <dbReference type="ARBA" id="ARBA00006581"/>
    </source>
</evidence>
<dbReference type="GO" id="GO:0004170">
    <property type="term" value="F:dUTP diphosphatase activity"/>
    <property type="evidence" value="ECO:0007669"/>
    <property type="project" value="UniProtKB-UniRule"/>
</dbReference>
<evidence type="ECO:0000259" key="8">
    <source>
        <dbReference type="Pfam" id="PF00692"/>
    </source>
</evidence>
<keyword evidence="5 7" id="KW-0546">Nucleotide metabolism</keyword>
<evidence type="ECO:0000256" key="7">
    <source>
        <dbReference type="HAMAP-Rule" id="MF_00116"/>
    </source>
</evidence>
<keyword evidence="4 7" id="KW-0460">Magnesium</keyword>
<dbReference type="FunFam" id="2.70.40.10:FF:000002">
    <property type="entry name" value="dUTP diphosphatase"/>
    <property type="match status" value="1"/>
</dbReference>
<feature type="binding site" evidence="7">
    <location>
        <begin position="89"/>
        <end position="91"/>
    </location>
    <ligand>
        <name>substrate</name>
    </ligand>
</feature>
<comment type="similarity">
    <text evidence="1 7">Belongs to the dUTPase family.</text>
</comment>
<dbReference type="InterPro" id="IPR029054">
    <property type="entry name" value="dUTPase-like"/>
</dbReference>
<dbReference type="Proteomes" id="UP000215539">
    <property type="component" value="Chromosome 1"/>
</dbReference>
<protein>
    <recommendedName>
        <fullName evidence="7">Deoxyuridine 5'-triphosphate nucleotidohydrolase</fullName>
        <shortName evidence="7">dUTPase</shortName>
        <ecNumber evidence="7">3.6.1.23</ecNumber>
    </recommendedName>
    <alternativeName>
        <fullName evidence="7">dUTP pyrophosphatase</fullName>
    </alternativeName>
</protein>
<evidence type="ECO:0000256" key="2">
    <source>
        <dbReference type="ARBA" id="ARBA00022723"/>
    </source>
</evidence>
<dbReference type="InterPro" id="IPR033704">
    <property type="entry name" value="dUTPase_trimeric"/>
</dbReference>
<dbReference type="AlphaFoldDB" id="A0AAX2GZ27"/>
<dbReference type="GO" id="GO:0046081">
    <property type="term" value="P:dUTP catabolic process"/>
    <property type="evidence" value="ECO:0007669"/>
    <property type="project" value="InterPro"/>
</dbReference>
<dbReference type="PANTHER" id="PTHR11241">
    <property type="entry name" value="DEOXYURIDINE 5'-TRIPHOSPHATE NUCLEOTIDOHYDROLASE"/>
    <property type="match status" value="1"/>
</dbReference>
<feature type="binding site" evidence="7">
    <location>
        <position position="85"/>
    </location>
    <ligand>
        <name>substrate</name>
    </ligand>
</feature>
<feature type="domain" description="dUTPase-like" evidence="8">
    <location>
        <begin position="22"/>
        <end position="151"/>
    </location>
</feature>
<dbReference type="InterPro" id="IPR008181">
    <property type="entry name" value="dUTPase"/>
</dbReference>
<evidence type="ECO:0000256" key="4">
    <source>
        <dbReference type="ARBA" id="ARBA00022842"/>
    </source>
</evidence>
<dbReference type="NCBIfam" id="NF001862">
    <property type="entry name" value="PRK00601.1"/>
    <property type="match status" value="1"/>
</dbReference>
<dbReference type="NCBIfam" id="TIGR00576">
    <property type="entry name" value="dut"/>
    <property type="match status" value="1"/>
</dbReference>
<dbReference type="Gene3D" id="2.70.40.10">
    <property type="match status" value="1"/>
</dbReference>
<evidence type="ECO:0000313" key="9">
    <source>
        <dbReference type="EMBL" id="SNV12333.1"/>
    </source>
</evidence>
<evidence type="ECO:0000256" key="6">
    <source>
        <dbReference type="ARBA" id="ARBA00047686"/>
    </source>
</evidence>
<evidence type="ECO:0000313" key="10">
    <source>
        <dbReference type="Proteomes" id="UP000215539"/>
    </source>
</evidence>
<feature type="binding site" evidence="7">
    <location>
        <begin position="72"/>
        <end position="74"/>
    </location>
    <ligand>
        <name>substrate</name>
    </ligand>
</feature>
<keyword evidence="3 7" id="KW-0378">Hydrolase</keyword>
<dbReference type="GO" id="GO:0000287">
    <property type="term" value="F:magnesium ion binding"/>
    <property type="evidence" value="ECO:0007669"/>
    <property type="project" value="UniProtKB-UniRule"/>
</dbReference>
<dbReference type="HAMAP" id="MF_00116">
    <property type="entry name" value="dUTPase_bact"/>
    <property type="match status" value="1"/>
</dbReference>
<dbReference type="CDD" id="cd07557">
    <property type="entry name" value="trimeric_dUTPase"/>
    <property type="match status" value="1"/>
</dbReference>
<dbReference type="InterPro" id="IPR036157">
    <property type="entry name" value="dUTPase-like_sf"/>
</dbReference>
<comment type="cofactor">
    <cofactor evidence="7">
        <name>Mg(2+)</name>
        <dbReference type="ChEBI" id="CHEBI:18420"/>
    </cofactor>
</comment>
<dbReference type="Pfam" id="PF00692">
    <property type="entry name" value="dUTPase"/>
    <property type="match status" value="1"/>
</dbReference>